<name>A0A385SH41_9BACT</name>
<proteinExistence type="predicted"/>
<dbReference type="EMBL" id="CP032382">
    <property type="protein sequence ID" value="AYB29771.1"/>
    <property type="molecule type" value="Genomic_DNA"/>
</dbReference>
<evidence type="ECO:0000256" key="1">
    <source>
        <dbReference type="ARBA" id="ARBA00022729"/>
    </source>
</evidence>
<dbReference type="AlphaFoldDB" id="A0A385SH41"/>
<dbReference type="KEGG" id="chk:D4L85_03900"/>
<protein>
    <recommendedName>
        <fullName evidence="2">Outer membrane protein beta-barrel domain-containing protein</fullName>
    </recommendedName>
</protein>
<sequence length="231" mass="25852">MDHHRIFFISLSLVVSLQERFVLLKNQRHGCGENSYLYPSYTDVTIMTNKILLACLVTLLSFAASAQNFKKFRLGIGGGYDIPFGARTESAPLFYLEPAGRINDNWVLSFHLEIAFPPNRFSPNDRTKPSILSSYTFNGQYYINRLMSGDLRPFVGAGLGFYYIAEQDLNQGNLSTNFSSFGLAIGFYPRAGFDLGQFTFSADYNVLPMSDKIDYNYLAIHIGVNIGGGPK</sequence>
<evidence type="ECO:0000313" key="4">
    <source>
        <dbReference type="Proteomes" id="UP000266183"/>
    </source>
</evidence>
<dbReference type="Pfam" id="PF13505">
    <property type="entry name" value="OMP_b-brl"/>
    <property type="match status" value="1"/>
</dbReference>
<dbReference type="SUPFAM" id="SSF56925">
    <property type="entry name" value="OMPA-like"/>
    <property type="match status" value="1"/>
</dbReference>
<keyword evidence="1" id="KW-0732">Signal</keyword>
<keyword evidence="4" id="KW-1185">Reference proteome</keyword>
<dbReference type="InterPro" id="IPR027385">
    <property type="entry name" value="Beta-barrel_OMP"/>
</dbReference>
<gene>
    <name evidence="3" type="ORF">D4L85_03900</name>
</gene>
<organism evidence="3 4">
    <name type="scientific">Chryseolinea soli</name>
    <dbReference type="NCBI Taxonomy" id="2321403"/>
    <lineage>
        <taxon>Bacteria</taxon>
        <taxon>Pseudomonadati</taxon>
        <taxon>Bacteroidota</taxon>
        <taxon>Cytophagia</taxon>
        <taxon>Cytophagales</taxon>
        <taxon>Fulvivirgaceae</taxon>
        <taxon>Chryseolinea</taxon>
    </lineage>
</organism>
<dbReference type="Proteomes" id="UP000266183">
    <property type="component" value="Chromosome"/>
</dbReference>
<dbReference type="Gene3D" id="2.40.160.20">
    <property type="match status" value="1"/>
</dbReference>
<evidence type="ECO:0000259" key="2">
    <source>
        <dbReference type="Pfam" id="PF13505"/>
    </source>
</evidence>
<evidence type="ECO:0000313" key="3">
    <source>
        <dbReference type="EMBL" id="AYB29771.1"/>
    </source>
</evidence>
<feature type="domain" description="Outer membrane protein beta-barrel" evidence="2">
    <location>
        <begin position="53"/>
        <end position="224"/>
    </location>
</feature>
<reference evidence="4" key="1">
    <citation type="submission" date="2018-09" db="EMBL/GenBank/DDBJ databases">
        <title>Chryseolinea sp. KIS68-18 isolated from soil.</title>
        <authorList>
            <person name="Weon H.-Y."/>
            <person name="Kwon S.-W."/>
            <person name="Lee S.A."/>
        </authorList>
    </citation>
    <scope>NUCLEOTIDE SEQUENCE [LARGE SCALE GENOMIC DNA]</scope>
    <source>
        <strain evidence="4">KIS68-18</strain>
    </source>
</reference>
<dbReference type="InterPro" id="IPR011250">
    <property type="entry name" value="OMP/PagP_B-barrel"/>
</dbReference>
<accession>A0A385SH41</accession>